<feature type="compositionally biased region" description="Basic and acidic residues" evidence="1">
    <location>
        <begin position="40"/>
        <end position="50"/>
    </location>
</feature>
<keyword evidence="3" id="KW-1185">Reference proteome</keyword>
<evidence type="ECO:0000313" key="3">
    <source>
        <dbReference type="Proteomes" id="UP000675881"/>
    </source>
</evidence>
<dbReference type="EMBL" id="HG994590">
    <property type="protein sequence ID" value="CAF2807474.1"/>
    <property type="molecule type" value="Genomic_DNA"/>
</dbReference>
<organism evidence="2 3">
    <name type="scientific">Lepeophtheirus salmonis</name>
    <name type="common">Salmon louse</name>
    <name type="synonym">Caligus salmonis</name>
    <dbReference type="NCBI Taxonomy" id="72036"/>
    <lineage>
        <taxon>Eukaryota</taxon>
        <taxon>Metazoa</taxon>
        <taxon>Ecdysozoa</taxon>
        <taxon>Arthropoda</taxon>
        <taxon>Crustacea</taxon>
        <taxon>Multicrustacea</taxon>
        <taxon>Hexanauplia</taxon>
        <taxon>Copepoda</taxon>
        <taxon>Siphonostomatoida</taxon>
        <taxon>Caligidae</taxon>
        <taxon>Lepeophtheirus</taxon>
    </lineage>
</organism>
<protein>
    <submittedName>
        <fullName evidence="2">(salmon louse) hypothetical protein</fullName>
    </submittedName>
</protein>
<dbReference type="AlphaFoldDB" id="A0A7R8CJ41"/>
<evidence type="ECO:0000313" key="2">
    <source>
        <dbReference type="EMBL" id="CAF2807474.1"/>
    </source>
</evidence>
<reference evidence="2" key="1">
    <citation type="submission" date="2021-02" db="EMBL/GenBank/DDBJ databases">
        <authorList>
            <person name="Bekaert M."/>
        </authorList>
    </citation>
    <scope>NUCLEOTIDE SEQUENCE</scope>
    <source>
        <strain evidence="2">IoA-00</strain>
    </source>
</reference>
<gene>
    <name evidence="2" type="ORF">LSAA_3117</name>
</gene>
<feature type="compositionally biased region" description="Acidic residues" evidence="1">
    <location>
        <begin position="29"/>
        <end position="39"/>
    </location>
</feature>
<proteinExistence type="predicted"/>
<dbReference type="Proteomes" id="UP000675881">
    <property type="component" value="Chromosome 11"/>
</dbReference>
<evidence type="ECO:0000256" key="1">
    <source>
        <dbReference type="SAM" id="MobiDB-lite"/>
    </source>
</evidence>
<feature type="region of interest" description="Disordered" evidence="1">
    <location>
        <begin position="28"/>
        <end position="67"/>
    </location>
</feature>
<name>A0A7R8CJ41_LEPSM</name>
<sequence length="110" mass="12706">MHGQGPDQIVGTHSFDFSSLKDMKHANFLDEDESEEEKSEEVRKKKETLSRRTASIRSGRQMLQKAKPLSKKKRWYLLARICLQTPEKGIVHCGLASSLQDLLRNLRIRL</sequence>
<accession>A0A7R8CJ41</accession>